<dbReference type="GO" id="GO:0015920">
    <property type="term" value="P:lipopolysaccharide transport"/>
    <property type="evidence" value="ECO:0007669"/>
    <property type="project" value="InterPro"/>
</dbReference>
<dbReference type="AlphaFoldDB" id="A0A327WU17"/>
<dbReference type="InterPro" id="IPR007543">
    <property type="entry name" value="LptD_C"/>
</dbReference>
<dbReference type="PANTHER" id="PTHR30189:SF1">
    <property type="entry name" value="LPS-ASSEMBLY PROTEIN LPTD"/>
    <property type="match status" value="1"/>
</dbReference>
<dbReference type="GO" id="GO:0043165">
    <property type="term" value="P:Gram-negative-bacterium-type cell outer membrane assembly"/>
    <property type="evidence" value="ECO:0007669"/>
    <property type="project" value="UniProtKB-UniRule"/>
</dbReference>
<reference evidence="5 7" key="1">
    <citation type="journal article" date="2018" name="Front. Microbiol.">
        <title>Genome-Based Analysis Reveals the Taxonomy and Diversity of the Family Idiomarinaceae.</title>
        <authorList>
            <person name="Liu Y."/>
            <person name="Lai Q."/>
            <person name="Shao Z."/>
        </authorList>
    </citation>
    <scope>NUCLEOTIDE SEQUENCE [LARGE SCALE GENOMIC DNA]</scope>
    <source>
        <strain evidence="5 7">CF12-14</strain>
    </source>
</reference>
<keyword evidence="2" id="KW-0732">Signal</keyword>
<reference evidence="4 6" key="2">
    <citation type="submission" date="2018-06" db="EMBL/GenBank/DDBJ databases">
        <title>Genomic Encyclopedia of Type Strains, Phase III (KMG-III): the genomes of soil and plant-associated and newly described type strains.</title>
        <authorList>
            <person name="Whitman W."/>
        </authorList>
    </citation>
    <scope>NUCLEOTIDE SEQUENCE [LARGE SCALE GENOMIC DNA]</scope>
    <source>
        <strain evidence="4 6">CGMCC 1.15366</strain>
    </source>
</reference>
<dbReference type="InterPro" id="IPR050218">
    <property type="entry name" value="LptD"/>
</dbReference>
<evidence type="ECO:0000313" key="7">
    <source>
        <dbReference type="Proteomes" id="UP000287865"/>
    </source>
</evidence>
<dbReference type="Proteomes" id="UP000249203">
    <property type="component" value="Unassembled WGS sequence"/>
</dbReference>
<dbReference type="HAMAP" id="MF_01411">
    <property type="entry name" value="LPS_assembly_LptD"/>
    <property type="match status" value="1"/>
</dbReference>
<evidence type="ECO:0000313" key="5">
    <source>
        <dbReference type="EMBL" id="RUO22158.1"/>
    </source>
</evidence>
<evidence type="ECO:0000313" key="6">
    <source>
        <dbReference type="Proteomes" id="UP000249203"/>
    </source>
</evidence>
<dbReference type="PANTHER" id="PTHR30189">
    <property type="entry name" value="LPS-ASSEMBLY PROTEIN"/>
    <property type="match status" value="1"/>
</dbReference>
<dbReference type="OrthoDB" id="9760225at2"/>
<organism evidence="4 6">
    <name type="scientific">Aliidiomarina maris</name>
    <dbReference type="NCBI Taxonomy" id="531312"/>
    <lineage>
        <taxon>Bacteria</taxon>
        <taxon>Pseudomonadati</taxon>
        <taxon>Pseudomonadota</taxon>
        <taxon>Gammaproteobacteria</taxon>
        <taxon>Alteromonadales</taxon>
        <taxon>Idiomarinaceae</taxon>
        <taxon>Aliidiomarina</taxon>
    </lineage>
</organism>
<comment type="caution">
    <text evidence="2">Lacks conserved residue(s) required for the propagation of feature annotation.</text>
</comment>
<comment type="subcellular location">
    <subcellularLocation>
        <location evidence="2">Cell outer membrane</location>
    </subcellularLocation>
</comment>
<proteinExistence type="inferred from homology"/>
<dbReference type="EMBL" id="PIPK01000011">
    <property type="protein sequence ID" value="RUO22158.1"/>
    <property type="molecule type" value="Genomic_DNA"/>
</dbReference>
<evidence type="ECO:0000256" key="2">
    <source>
        <dbReference type="HAMAP-Rule" id="MF_01411"/>
    </source>
</evidence>
<dbReference type="Pfam" id="PF04453">
    <property type="entry name" value="LptD"/>
    <property type="match status" value="1"/>
</dbReference>
<comment type="function">
    <text evidence="2">Together with LptE, is involved in the assembly of lipopolysaccharide (LPS) at the surface of the outer membrane.</text>
</comment>
<evidence type="ECO:0000256" key="1">
    <source>
        <dbReference type="ARBA" id="ARBA00023237"/>
    </source>
</evidence>
<feature type="chain" id="PRO_5016471651" description="LPS-assembly protein LptD" evidence="2">
    <location>
        <begin position="25"/>
        <end position="772"/>
    </location>
</feature>
<dbReference type="RefSeq" id="WP_111570067.1">
    <property type="nucleotide sequence ID" value="NZ_PIPK01000011.1"/>
</dbReference>
<dbReference type="GO" id="GO:1990351">
    <property type="term" value="C:transporter complex"/>
    <property type="evidence" value="ECO:0007669"/>
    <property type="project" value="TreeGrafter"/>
</dbReference>
<feature type="signal peptide" evidence="2">
    <location>
        <begin position="1"/>
        <end position="24"/>
    </location>
</feature>
<protein>
    <recommendedName>
        <fullName evidence="2">LPS-assembly protein LptD</fullName>
    </recommendedName>
</protein>
<dbReference type="Proteomes" id="UP000287865">
    <property type="component" value="Unassembled WGS sequence"/>
</dbReference>
<evidence type="ECO:0000313" key="4">
    <source>
        <dbReference type="EMBL" id="RAJ94949.1"/>
    </source>
</evidence>
<comment type="similarity">
    <text evidence="2">Belongs to the LptD family.</text>
</comment>
<keyword evidence="2" id="KW-0472">Membrane</keyword>
<accession>A0A327WU17</accession>
<keyword evidence="1 2" id="KW-0998">Cell outer membrane</keyword>
<keyword evidence="7" id="KW-1185">Reference proteome</keyword>
<feature type="domain" description="LptD C-terminal" evidence="3">
    <location>
        <begin position="307"/>
        <end position="676"/>
    </location>
</feature>
<dbReference type="InterPro" id="IPR020889">
    <property type="entry name" value="LipoPS_assembly_LptD"/>
</dbReference>
<sequence length="772" mass="87730" precursor="true">MHLNGRIPTIFSVSLLTLSPIAAAQEPPIGLAAQCIAPPDWYSSDYSAADIAPALSLAVPALSIQADHAEVLWQQQTSYSGNVTLNYQQQSLRTERAIYDQQTGRFEASGGIVYQDPQVAARGESVITDTLADTAELNQLDYYLRGTAARGSADRLFIAANEDSARQLSFQQASFTTCPGNTPVWEIRARQIQMNEDEGWGSARGAQIRLFDVPVVYIPRFSFPVTDERKSGLLYPTVRSSGRNGIEIEVPYYFNLAPNYDATIAPRLMTERGVMGVGEVRYLDTEQAGQVNLEYLHNDSSRQDNSARYFWRLEHEAQLNQNWSTYIDASQVSDVNYINDFGSAFVNRADSHLYRRGQANYVNARWQAQVQVEDFQLLGPYQNPFRTIPRLNTQYATETPRRQGWVFDWDSELTRFERQDGSPEQATRIHGEPGITYMMRRPGWEWSAESRLLMTHYEQELLEGDLLTRRSITRTLPEFRLHGQLNLERPFEFAGTQGIQTLQPQAQFLYTPYRDQREIGVFDSVPLQDDYNGLFRKRRFSGLDRIADAHQVTLGATSSLFNQSAEELLRLSLGQIFYFSDSQTQLFDDSTQVEDNTSELAAELDFRISSRWFFNSSVQYDNQLNTMQKSRSALEYRKDENNLIQLNFRQLRGLTGTETDVEQVGALGAWQVSPQWSVAGHWYRDLRNSATLDANFGVQYESCCWAVRVSAYRRIDRNFEGIQAGLPLSPAEFDTGISLQFVIAGLSADRSGLAGMLQQGIFGYRRPFYLSH</sequence>
<dbReference type="GO" id="GO:0009279">
    <property type="term" value="C:cell outer membrane"/>
    <property type="evidence" value="ECO:0007669"/>
    <property type="project" value="UniProtKB-SubCell"/>
</dbReference>
<evidence type="ECO:0000259" key="3">
    <source>
        <dbReference type="Pfam" id="PF04453"/>
    </source>
</evidence>
<comment type="subunit">
    <text evidence="2">Component of the lipopolysaccharide transport and assembly complex. Interacts with LptE and LptA.</text>
</comment>
<name>A0A327WU17_9GAMM</name>
<dbReference type="EMBL" id="QLMD01000012">
    <property type="protein sequence ID" value="RAJ94949.1"/>
    <property type="molecule type" value="Genomic_DNA"/>
</dbReference>
<gene>
    <name evidence="2" type="primary">lptD</name>
    <name evidence="4" type="ORF">B0I24_11235</name>
    <name evidence="5" type="ORF">CWE07_11270</name>
</gene>
<comment type="caution">
    <text evidence="4">The sequence shown here is derived from an EMBL/GenBank/DDBJ whole genome shotgun (WGS) entry which is preliminary data.</text>
</comment>